<reference evidence="2 3" key="1">
    <citation type="journal article" date="2022" name="Res Sq">
        <title>Evolution of multicellular longitudinally dividing oral cavity symbionts (Neisseriaceae).</title>
        <authorList>
            <person name="Nyongesa S."/>
            <person name="Weber P."/>
            <person name="Bernet E."/>
            <person name="Pullido F."/>
            <person name="Nieckarz M."/>
            <person name="Delaby M."/>
            <person name="Nieves C."/>
            <person name="Viehboeck T."/>
            <person name="Krause N."/>
            <person name="Rivera-Millot A."/>
            <person name="Nakamura A."/>
            <person name="Vischer N."/>
            <person name="VanNieuwenhze M."/>
            <person name="Brun Y."/>
            <person name="Cava F."/>
            <person name="Bulgheresi S."/>
            <person name="Veyrier F."/>
        </authorList>
    </citation>
    <scope>NUCLEOTIDE SEQUENCE [LARGE SCALE GENOMIC DNA]</scope>
    <source>
        <strain evidence="2 3">SN4</strain>
    </source>
</reference>
<gene>
    <name evidence="2" type="ORF">LVJ82_17545</name>
</gene>
<proteinExistence type="predicted"/>
<dbReference type="InterPro" id="IPR019401">
    <property type="entry name" value="Znf_CHCC"/>
</dbReference>
<dbReference type="RefSeq" id="WP_058356927.1">
    <property type="nucleotide sequence ID" value="NZ_CABKVG010000010.1"/>
</dbReference>
<sequence>MSNNEKVITITPHDLPLHCPTADVALWNNHPKVFLPIQSNSTIRCPYCGTVYRLEGEAGGHH</sequence>
<keyword evidence="3" id="KW-1185">Reference proteome</keyword>
<evidence type="ECO:0000313" key="2">
    <source>
        <dbReference type="EMBL" id="UOO89223.1"/>
    </source>
</evidence>
<dbReference type="GO" id="GO:0008270">
    <property type="term" value="F:zinc ion binding"/>
    <property type="evidence" value="ECO:0007669"/>
    <property type="project" value="UniProtKB-KW"/>
</dbReference>
<keyword evidence="2" id="KW-0863">Zinc-finger</keyword>
<dbReference type="EMBL" id="CP091511">
    <property type="protein sequence ID" value="UOO89223.1"/>
    <property type="molecule type" value="Genomic_DNA"/>
</dbReference>
<name>A0ABY4E4K8_9NEIS</name>
<evidence type="ECO:0000313" key="3">
    <source>
        <dbReference type="Proteomes" id="UP000832011"/>
    </source>
</evidence>
<dbReference type="Proteomes" id="UP000832011">
    <property type="component" value="Chromosome"/>
</dbReference>
<accession>A0ABY4E4K8</accession>
<evidence type="ECO:0000259" key="1">
    <source>
        <dbReference type="Pfam" id="PF10276"/>
    </source>
</evidence>
<keyword evidence="2" id="KW-0479">Metal-binding</keyword>
<dbReference type="Gene3D" id="2.60.260.40">
    <property type="entry name" value="q5lls5 like domains"/>
    <property type="match status" value="1"/>
</dbReference>
<dbReference type="Pfam" id="PF10276">
    <property type="entry name" value="zf-CHCC"/>
    <property type="match status" value="1"/>
</dbReference>
<keyword evidence="2" id="KW-0862">Zinc</keyword>
<protein>
    <submittedName>
        <fullName evidence="2">Zinc-finger domain-containing protein</fullName>
    </submittedName>
</protein>
<feature type="domain" description="Zinc finger CHCC-type" evidence="1">
    <location>
        <begin position="19"/>
        <end position="52"/>
    </location>
</feature>
<organism evidence="2 3">
    <name type="scientific">Vitreoscilla massiliensis</name>
    <dbReference type="NCBI Taxonomy" id="1689272"/>
    <lineage>
        <taxon>Bacteria</taxon>
        <taxon>Pseudomonadati</taxon>
        <taxon>Pseudomonadota</taxon>
        <taxon>Betaproteobacteria</taxon>
        <taxon>Neisseriales</taxon>
        <taxon>Neisseriaceae</taxon>
        <taxon>Vitreoscilla</taxon>
    </lineage>
</organism>